<dbReference type="GO" id="GO:0004497">
    <property type="term" value="F:monooxygenase activity"/>
    <property type="evidence" value="ECO:0007669"/>
    <property type="project" value="UniProtKB-KW"/>
</dbReference>
<evidence type="ECO:0000256" key="4">
    <source>
        <dbReference type="ARBA" id="ARBA00022723"/>
    </source>
</evidence>
<name>A0AB34FGU5_9HYPO</name>
<evidence type="ECO:0000256" key="3">
    <source>
        <dbReference type="ARBA" id="ARBA00022617"/>
    </source>
</evidence>
<evidence type="ECO:0000313" key="11">
    <source>
        <dbReference type="Proteomes" id="UP001163105"/>
    </source>
</evidence>
<keyword evidence="6 8" id="KW-0408">Iron</keyword>
<gene>
    <name evidence="10" type="ORF">O9K51_08804</name>
</gene>
<evidence type="ECO:0000313" key="10">
    <source>
        <dbReference type="EMBL" id="KAJ6438213.1"/>
    </source>
</evidence>
<keyword evidence="11" id="KW-1185">Reference proteome</keyword>
<dbReference type="PANTHER" id="PTHR24305">
    <property type="entry name" value="CYTOCHROME P450"/>
    <property type="match status" value="1"/>
</dbReference>
<keyword evidence="3 8" id="KW-0349">Heme</keyword>
<dbReference type="Gene3D" id="1.10.630.10">
    <property type="entry name" value="Cytochrome P450"/>
    <property type="match status" value="1"/>
</dbReference>
<proteinExistence type="inferred from homology"/>
<evidence type="ECO:0000256" key="6">
    <source>
        <dbReference type="ARBA" id="ARBA00023004"/>
    </source>
</evidence>
<comment type="similarity">
    <text evidence="2 9">Belongs to the cytochrome P450 family.</text>
</comment>
<keyword evidence="5 9" id="KW-0560">Oxidoreductase</keyword>
<dbReference type="CDD" id="cd11058">
    <property type="entry name" value="CYP60B-like"/>
    <property type="match status" value="1"/>
</dbReference>
<evidence type="ECO:0000256" key="2">
    <source>
        <dbReference type="ARBA" id="ARBA00010617"/>
    </source>
</evidence>
<dbReference type="AlphaFoldDB" id="A0AB34FGU5"/>
<evidence type="ECO:0000256" key="5">
    <source>
        <dbReference type="ARBA" id="ARBA00023002"/>
    </source>
</evidence>
<keyword evidence="7 9" id="KW-0503">Monooxygenase</keyword>
<dbReference type="PRINTS" id="PR00385">
    <property type="entry name" value="P450"/>
</dbReference>
<feature type="binding site" description="axial binding residue" evidence="8">
    <location>
        <position position="430"/>
    </location>
    <ligand>
        <name>heme</name>
        <dbReference type="ChEBI" id="CHEBI:30413"/>
    </ligand>
    <ligandPart>
        <name>Fe</name>
        <dbReference type="ChEBI" id="CHEBI:18248"/>
    </ligandPart>
</feature>
<protein>
    <submittedName>
        <fullName evidence="10">Pyridine nucleotide-disulfide oxidoreductase RclA</fullName>
    </submittedName>
</protein>
<dbReference type="InterPro" id="IPR002403">
    <property type="entry name" value="Cyt_P450_E_grp-IV"/>
</dbReference>
<dbReference type="SUPFAM" id="SSF48264">
    <property type="entry name" value="Cytochrome P450"/>
    <property type="match status" value="1"/>
</dbReference>
<dbReference type="PRINTS" id="PR00465">
    <property type="entry name" value="EP450IV"/>
</dbReference>
<dbReference type="InterPro" id="IPR017972">
    <property type="entry name" value="Cyt_P450_CS"/>
</dbReference>
<evidence type="ECO:0000256" key="9">
    <source>
        <dbReference type="RuleBase" id="RU000461"/>
    </source>
</evidence>
<dbReference type="InterPro" id="IPR050121">
    <property type="entry name" value="Cytochrome_P450_monoxygenase"/>
</dbReference>
<dbReference type="InterPro" id="IPR036396">
    <property type="entry name" value="Cyt_P450_sf"/>
</dbReference>
<evidence type="ECO:0000256" key="7">
    <source>
        <dbReference type="ARBA" id="ARBA00023033"/>
    </source>
</evidence>
<organism evidence="10 11">
    <name type="scientific">Purpureocillium lavendulum</name>
    <dbReference type="NCBI Taxonomy" id="1247861"/>
    <lineage>
        <taxon>Eukaryota</taxon>
        <taxon>Fungi</taxon>
        <taxon>Dikarya</taxon>
        <taxon>Ascomycota</taxon>
        <taxon>Pezizomycotina</taxon>
        <taxon>Sordariomycetes</taxon>
        <taxon>Hypocreomycetidae</taxon>
        <taxon>Hypocreales</taxon>
        <taxon>Ophiocordycipitaceae</taxon>
        <taxon>Purpureocillium</taxon>
    </lineage>
</organism>
<reference evidence="10" key="1">
    <citation type="submission" date="2023-01" db="EMBL/GenBank/DDBJ databases">
        <title>The growth and conidiation of Purpureocillium lavendulum are regulated by nitrogen source and histone H3K14 acetylation.</title>
        <authorList>
            <person name="Tang P."/>
            <person name="Han J."/>
            <person name="Zhang C."/>
            <person name="Tang P."/>
            <person name="Qi F."/>
            <person name="Zhang K."/>
            <person name="Liang L."/>
        </authorList>
    </citation>
    <scope>NUCLEOTIDE SEQUENCE</scope>
    <source>
        <strain evidence="10">YMF1.00683</strain>
    </source>
</reference>
<comment type="cofactor">
    <cofactor evidence="1 8">
        <name>heme</name>
        <dbReference type="ChEBI" id="CHEBI:30413"/>
    </cofactor>
</comment>
<dbReference type="PROSITE" id="PS00086">
    <property type="entry name" value="CYTOCHROME_P450"/>
    <property type="match status" value="1"/>
</dbReference>
<accession>A0AB34FGU5</accession>
<dbReference type="Pfam" id="PF00067">
    <property type="entry name" value="p450"/>
    <property type="match status" value="1"/>
</dbReference>
<dbReference type="GO" id="GO:0005506">
    <property type="term" value="F:iron ion binding"/>
    <property type="evidence" value="ECO:0007669"/>
    <property type="project" value="InterPro"/>
</dbReference>
<comment type="caution">
    <text evidence="10">The sequence shown here is derived from an EMBL/GenBank/DDBJ whole genome shotgun (WGS) entry which is preliminary data.</text>
</comment>
<dbReference type="InterPro" id="IPR001128">
    <property type="entry name" value="Cyt_P450"/>
</dbReference>
<keyword evidence="4 8" id="KW-0479">Metal-binding</keyword>
<dbReference type="GO" id="GO:0016705">
    <property type="term" value="F:oxidoreductase activity, acting on paired donors, with incorporation or reduction of molecular oxygen"/>
    <property type="evidence" value="ECO:0007669"/>
    <property type="project" value="InterPro"/>
</dbReference>
<dbReference type="Proteomes" id="UP001163105">
    <property type="component" value="Unassembled WGS sequence"/>
</dbReference>
<dbReference type="PANTHER" id="PTHR24305:SF230">
    <property type="entry name" value="P450, PUTATIVE (EUROFUNG)-RELATED"/>
    <property type="match status" value="1"/>
</dbReference>
<dbReference type="GO" id="GO:0020037">
    <property type="term" value="F:heme binding"/>
    <property type="evidence" value="ECO:0007669"/>
    <property type="project" value="InterPro"/>
</dbReference>
<sequence>MPVITARELILALRAYRVSYNLFLHPLRRFPGPCWHRSSRLPVVTQLWRGKLVYHLQDLHARYGPVVRTAPDELSFLDTAAWKDIYGRRVSLPSGLAELPKWQRFYRLHDTKGQTTIMNAEPALHTLLRRQLAPGFSERSMREQEGIISGYVDLLLRGLRQKSGSVVDMRTWFTWTSFDIIGDLTLGSSFGCLETQKWHPLVTRFSGSSREFTFISGLRMLGWDWLVGMIMSIGMPTRKKILGMTAEMLSKRRQQKGGRPDLIESMLGQTANEQLDFEVVHGTARSLLLAGAETTATMLCGVTFLLLTNPQVLHRVKEEVRSAFSSEKEITLATVKNLTYTPACLKEALRLYPPIPVGLPRYTPPGGAVIAGNAVPENTVVYVPHVAMYRSPTHWTNPHQYRPERFLGDAEYSKDDLEALQPFSVGPRSCIGMNLAFAEMNLILARIIFSFDLELSTESWLKRLGHCSYDLEFGSQWEMKEEDMCSGQV</sequence>
<evidence type="ECO:0000256" key="8">
    <source>
        <dbReference type="PIRSR" id="PIRSR602403-1"/>
    </source>
</evidence>
<dbReference type="EMBL" id="JAQHRD010000008">
    <property type="protein sequence ID" value="KAJ6438213.1"/>
    <property type="molecule type" value="Genomic_DNA"/>
</dbReference>
<evidence type="ECO:0000256" key="1">
    <source>
        <dbReference type="ARBA" id="ARBA00001971"/>
    </source>
</evidence>